<feature type="region of interest" description="Disordered" evidence="1">
    <location>
        <begin position="72"/>
        <end position="157"/>
    </location>
</feature>
<dbReference type="Proteomes" id="UP000800035">
    <property type="component" value="Unassembled WGS sequence"/>
</dbReference>
<dbReference type="OrthoDB" id="3796455at2759"/>
<keyword evidence="3" id="KW-1185">Reference proteome</keyword>
<evidence type="ECO:0000256" key="1">
    <source>
        <dbReference type="SAM" id="MobiDB-lite"/>
    </source>
</evidence>
<gene>
    <name evidence="2" type="ORF">CC80DRAFT_479881</name>
</gene>
<dbReference type="AlphaFoldDB" id="A0A6A5TN58"/>
<feature type="compositionally biased region" description="Basic residues" evidence="1">
    <location>
        <begin position="119"/>
        <end position="134"/>
    </location>
</feature>
<feature type="compositionally biased region" description="Basic and acidic residues" evidence="1">
    <location>
        <begin position="135"/>
        <end position="157"/>
    </location>
</feature>
<feature type="compositionally biased region" description="Basic and acidic residues" evidence="1">
    <location>
        <begin position="102"/>
        <end position="118"/>
    </location>
</feature>
<protein>
    <submittedName>
        <fullName evidence="2">Uncharacterized protein</fullName>
    </submittedName>
</protein>
<name>A0A6A5TN58_9PLEO</name>
<proteinExistence type="predicted"/>
<evidence type="ECO:0000313" key="2">
    <source>
        <dbReference type="EMBL" id="KAF1952246.1"/>
    </source>
</evidence>
<feature type="compositionally biased region" description="Acidic residues" evidence="1">
    <location>
        <begin position="92"/>
        <end position="101"/>
    </location>
</feature>
<accession>A0A6A5TN58</accession>
<organism evidence="2 3">
    <name type="scientific">Byssothecium circinans</name>
    <dbReference type="NCBI Taxonomy" id="147558"/>
    <lineage>
        <taxon>Eukaryota</taxon>
        <taxon>Fungi</taxon>
        <taxon>Dikarya</taxon>
        <taxon>Ascomycota</taxon>
        <taxon>Pezizomycotina</taxon>
        <taxon>Dothideomycetes</taxon>
        <taxon>Pleosporomycetidae</taxon>
        <taxon>Pleosporales</taxon>
        <taxon>Massarineae</taxon>
        <taxon>Massarinaceae</taxon>
        <taxon>Byssothecium</taxon>
    </lineage>
</organism>
<reference evidence="2" key="1">
    <citation type="journal article" date="2020" name="Stud. Mycol.">
        <title>101 Dothideomycetes genomes: a test case for predicting lifestyles and emergence of pathogens.</title>
        <authorList>
            <person name="Haridas S."/>
            <person name="Albert R."/>
            <person name="Binder M."/>
            <person name="Bloem J."/>
            <person name="Labutti K."/>
            <person name="Salamov A."/>
            <person name="Andreopoulos B."/>
            <person name="Baker S."/>
            <person name="Barry K."/>
            <person name="Bills G."/>
            <person name="Bluhm B."/>
            <person name="Cannon C."/>
            <person name="Castanera R."/>
            <person name="Culley D."/>
            <person name="Daum C."/>
            <person name="Ezra D."/>
            <person name="Gonzalez J."/>
            <person name="Henrissat B."/>
            <person name="Kuo A."/>
            <person name="Liang C."/>
            <person name="Lipzen A."/>
            <person name="Lutzoni F."/>
            <person name="Magnuson J."/>
            <person name="Mondo S."/>
            <person name="Nolan M."/>
            <person name="Ohm R."/>
            <person name="Pangilinan J."/>
            <person name="Park H.-J."/>
            <person name="Ramirez L."/>
            <person name="Alfaro M."/>
            <person name="Sun H."/>
            <person name="Tritt A."/>
            <person name="Yoshinaga Y."/>
            <person name="Zwiers L.-H."/>
            <person name="Turgeon B."/>
            <person name="Goodwin S."/>
            <person name="Spatafora J."/>
            <person name="Crous P."/>
            <person name="Grigoriev I."/>
        </authorList>
    </citation>
    <scope>NUCLEOTIDE SEQUENCE</scope>
    <source>
        <strain evidence="2">CBS 675.92</strain>
    </source>
</reference>
<sequence length="157" mass="16829">MPPKESKTGSVEQAITGFEPRETKLLAAAFYDYELFARLTGNTAGSLKKMFPPIKRKATEAHPSFAAYLGATASAGESKVPATKKRKVASEVGEDAGADADTDTKEPDAEPEEKEKEPKKKKKAPAKGRGRPKKAKSDKSEDVKEEPAPDDDAHGGE</sequence>
<evidence type="ECO:0000313" key="3">
    <source>
        <dbReference type="Proteomes" id="UP000800035"/>
    </source>
</evidence>
<dbReference type="EMBL" id="ML977012">
    <property type="protein sequence ID" value="KAF1952246.1"/>
    <property type="molecule type" value="Genomic_DNA"/>
</dbReference>